<dbReference type="Proteomes" id="UP000053157">
    <property type="component" value="Unassembled WGS sequence"/>
</dbReference>
<reference evidence="1 2" key="1">
    <citation type="submission" date="2015-12" db="EMBL/GenBank/DDBJ databases">
        <title>Haloferax profundi sp. nov. isolated from the Discovery deep brine-seawater interface in the Red Sea.</title>
        <authorList>
            <person name="Zhang G."/>
            <person name="Stingl U."/>
            <person name="Rashid M."/>
        </authorList>
    </citation>
    <scope>NUCLEOTIDE SEQUENCE [LARGE SCALE GENOMIC DNA]</scope>
    <source>
        <strain evidence="1 2">SB29</strain>
    </source>
</reference>
<dbReference type="OrthoDB" id="291513at2157"/>
<comment type="caution">
    <text evidence="1">The sequence shown here is derived from an EMBL/GenBank/DDBJ whole genome shotgun (WGS) entry which is preliminary data.</text>
</comment>
<organism evidence="1 2">
    <name type="scientific">Haloferax profundi</name>
    <dbReference type="NCBI Taxonomy" id="1544718"/>
    <lineage>
        <taxon>Archaea</taxon>
        <taxon>Methanobacteriati</taxon>
        <taxon>Methanobacteriota</taxon>
        <taxon>Stenosarchaea group</taxon>
        <taxon>Halobacteria</taxon>
        <taxon>Halobacteriales</taxon>
        <taxon>Haloferacaceae</taxon>
        <taxon>Haloferax</taxon>
    </lineage>
</organism>
<dbReference type="AlphaFoldDB" id="A0A0W1RXX9"/>
<dbReference type="InterPro" id="IPR018247">
    <property type="entry name" value="EF_Hand_1_Ca_BS"/>
</dbReference>
<gene>
    <name evidence="1" type="ORF">AUR66_18265</name>
</gene>
<dbReference type="EMBL" id="LOPV01000469">
    <property type="protein sequence ID" value="KTG18255.1"/>
    <property type="molecule type" value="Genomic_DNA"/>
</dbReference>
<name>A0A0W1RXX9_9EURY</name>
<accession>A0A0W1RXX9</accession>
<keyword evidence="2" id="KW-1185">Reference proteome</keyword>
<protein>
    <recommendedName>
        <fullName evidence="3">Dockerin domain-containing protein</fullName>
    </recommendedName>
</protein>
<evidence type="ECO:0008006" key="3">
    <source>
        <dbReference type="Google" id="ProtNLM"/>
    </source>
</evidence>
<evidence type="ECO:0000313" key="1">
    <source>
        <dbReference type="EMBL" id="KTG18255.1"/>
    </source>
</evidence>
<dbReference type="RefSeq" id="WP_058573152.1">
    <property type="nucleotide sequence ID" value="NZ_LOPV01000469.1"/>
</dbReference>
<dbReference type="PROSITE" id="PS00018">
    <property type="entry name" value="EF_HAND_1"/>
    <property type="match status" value="1"/>
</dbReference>
<evidence type="ECO:0000313" key="2">
    <source>
        <dbReference type="Proteomes" id="UP000053157"/>
    </source>
</evidence>
<sequence length="536" mass="56640">MARRYRVTAFAVLMALVLASAPIGSTTALAATNSAVGTQPATKNTLTTTSTETPQPVGAIYYAQSDQTPAIEVSFSESVQNISGNYELYVDGSQVSTTATNVTINGSRALIQLDEQYTGDMVLRLTEGITNSTGTQVEPQNVSVTYTGRSVTAGVDRVVFQGTPLAIVTNSTDTEVNLRKDGSFIRQLTTGTNSRVAVLETDVLETGDHSLEITGQPDATIDIAQLQLATSLEQSNVLTSDTIRGRIQANVAGRDIQIALRNESGVRIGPKQVVTLGGQGMAGFTIDLSDHDTPAGTYTIELTEPQTTIQSETATVNVTGLENVAPTNVSAQLMSSTATPQPNTTVTVNLVALSPPTDIGTFSTNLSVTNASVATIKNTTITGSPADVDVRTSQANDSVAIDVYGLNRAEAETVTLAELTLRLDTEGSTTVSVSETILGSVNGKEIVVGTQSGTRIRVTNLTPLGDFEHPPADVNGDGRFEDINGDGNVTVSDVQAAFDNRESTVIENNADKFDFSENDRFNIVDIQRLFFELAVQ</sequence>
<proteinExistence type="predicted"/>